<proteinExistence type="predicted"/>
<protein>
    <submittedName>
        <fullName evidence="1">Uncharacterized protein</fullName>
    </submittedName>
</protein>
<dbReference type="Proteomes" id="UP001596460">
    <property type="component" value="Unassembled WGS sequence"/>
</dbReference>
<gene>
    <name evidence="1" type="ORF">ACFQI8_01665</name>
</gene>
<name>A0ABD5XAP1_9EURY</name>
<accession>A0ABD5XAP1</accession>
<sequence length="84" mass="9158">MSRPELALGTYAVHRCETVPATRDAPAVHVVLPPRRPGETPLSDLRDAGHRVVAYGVLPEEIPECSEAESYPGCEHLLVTSVRE</sequence>
<evidence type="ECO:0000313" key="1">
    <source>
        <dbReference type="EMBL" id="MFC7128107.1"/>
    </source>
</evidence>
<dbReference type="AlphaFoldDB" id="A0ABD5XAP1"/>
<dbReference type="EMBL" id="JBHTAB010000001">
    <property type="protein sequence ID" value="MFC7128107.1"/>
    <property type="molecule type" value="Genomic_DNA"/>
</dbReference>
<reference evidence="1 2" key="1">
    <citation type="journal article" date="2019" name="Int. J. Syst. Evol. Microbiol.">
        <title>The Global Catalogue of Microorganisms (GCM) 10K type strain sequencing project: providing services to taxonomists for standard genome sequencing and annotation.</title>
        <authorList>
            <consortium name="The Broad Institute Genomics Platform"/>
            <consortium name="The Broad Institute Genome Sequencing Center for Infectious Disease"/>
            <person name="Wu L."/>
            <person name="Ma J."/>
        </authorList>
    </citation>
    <scope>NUCLEOTIDE SEQUENCE [LARGE SCALE GENOMIC DNA]</scope>
    <source>
        <strain evidence="1 2">DSM 26526</strain>
    </source>
</reference>
<evidence type="ECO:0000313" key="2">
    <source>
        <dbReference type="Proteomes" id="UP001596460"/>
    </source>
</evidence>
<dbReference type="RefSeq" id="WP_390242425.1">
    <property type="nucleotide sequence ID" value="NZ_JBHTAB010000001.1"/>
</dbReference>
<keyword evidence="2" id="KW-1185">Reference proteome</keyword>
<organism evidence="1 2">
    <name type="scientific">Haloferax chudinovii</name>
    <dbReference type="NCBI Taxonomy" id="1109010"/>
    <lineage>
        <taxon>Archaea</taxon>
        <taxon>Methanobacteriati</taxon>
        <taxon>Methanobacteriota</taxon>
        <taxon>Stenosarchaea group</taxon>
        <taxon>Halobacteria</taxon>
        <taxon>Halobacteriales</taxon>
        <taxon>Haloferacaceae</taxon>
        <taxon>Haloferax</taxon>
    </lineage>
</organism>
<comment type="caution">
    <text evidence="1">The sequence shown here is derived from an EMBL/GenBank/DDBJ whole genome shotgun (WGS) entry which is preliminary data.</text>
</comment>